<evidence type="ECO:0000256" key="5">
    <source>
        <dbReference type="SAM" id="Coils"/>
    </source>
</evidence>
<keyword evidence="1" id="KW-0479">Metal-binding</keyword>
<feature type="domain" description="TRASH" evidence="7">
    <location>
        <begin position="98"/>
        <end position="133"/>
    </location>
</feature>
<protein>
    <recommendedName>
        <fullName evidence="7">TRASH domain-containing protein</fullName>
    </recommendedName>
</protein>
<sequence length="478" mass="55110">MPPKPQSARISAWLHNGSQTLTMQSSTNGQHVSDIQLKCNYCKNVFSSKPVTLEWEEEKTLHDTMKFSGVKRPFCSEGCKLLYKQDFAKRLGLKCVTCNYCFQMCRRGATKEFDGKIRDFCTEDCSKKFQDWYYKAARCDCCRTQGTLKEKVQWRGTIKNFCDQHCLLRFYSQQNEPNMTTQKGPENMYFDQGSQASRPRPTGSNSSCSPAAPKDMKNKAVLCKPLSMTKATYCKPHMQAKRRIDANTKYVPVPIPVPVYIPVPMNLYSQKVPAPAPLPIPVPVPVLVPADLDKIKELHEELCSKDVALKIEDDLKSEDLKGEETDDSVLLIEDVSEDKKIKDEHRLDCKVFKQEDTIWHNLIKDEEKPETNSLKEEDLIEDEVEEIAEDEIKEVEEITEDEIKEVEGEIKEVDEIENEIKEGDEIEDEIKEVDEIEDEIKEVDEIEEDEIKEVDEIEEDEIKEVDEIEEDEIKEVTK</sequence>
<accession>A0ABN9LBQ5</accession>
<evidence type="ECO:0000313" key="9">
    <source>
        <dbReference type="Proteomes" id="UP001176940"/>
    </source>
</evidence>
<gene>
    <name evidence="8" type="ORF">RIMI_LOCUS7496572</name>
</gene>
<feature type="region of interest" description="Disordered" evidence="6">
    <location>
        <begin position="177"/>
        <end position="214"/>
    </location>
</feature>
<feature type="domain" description="TRASH" evidence="7">
    <location>
        <begin position="39"/>
        <end position="87"/>
    </location>
</feature>
<keyword evidence="2" id="KW-0677">Repeat</keyword>
<evidence type="ECO:0000256" key="6">
    <source>
        <dbReference type="SAM" id="MobiDB-lite"/>
    </source>
</evidence>
<name>A0ABN9LBQ5_9NEOB</name>
<evidence type="ECO:0000256" key="4">
    <source>
        <dbReference type="ARBA" id="ARBA00022833"/>
    </source>
</evidence>
<comment type="caution">
    <text evidence="8">The sequence shown here is derived from an EMBL/GenBank/DDBJ whole genome shotgun (WGS) entry which is preliminary data.</text>
</comment>
<reference evidence="8" key="1">
    <citation type="submission" date="2023-07" db="EMBL/GenBank/DDBJ databases">
        <authorList>
            <person name="Stuckert A."/>
        </authorList>
    </citation>
    <scope>NUCLEOTIDE SEQUENCE</scope>
</reference>
<keyword evidence="5" id="KW-0175">Coiled coil</keyword>
<organism evidence="8 9">
    <name type="scientific">Ranitomeya imitator</name>
    <name type="common">mimic poison frog</name>
    <dbReference type="NCBI Taxonomy" id="111125"/>
    <lineage>
        <taxon>Eukaryota</taxon>
        <taxon>Metazoa</taxon>
        <taxon>Chordata</taxon>
        <taxon>Craniata</taxon>
        <taxon>Vertebrata</taxon>
        <taxon>Euteleostomi</taxon>
        <taxon>Amphibia</taxon>
        <taxon>Batrachia</taxon>
        <taxon>Anura</taxon>
        <taxon>Neobatrachia</taxon>
        <taxon>Hyloidea</taxon>
        <taxon>Dendrobatidae</taxon>
        <taxon>Dendrobatinae</taxon>
        <taxon>Ranitomeya</taxon>
    </lineage>
</organism>
<evidence type="ECO:0000256" key="3">
    <source>
        <dbReference type="ARBA" id="ARBA00022771"/>
    </source>
</evidence>
<evidence type="ECO:0000313" key="8">
    <source>
        <dbReference type="EMBL" id="CAJ0938327.1"/>
    </source>
</evidence>
<feature type="domain" description="TRASH" evidence="7">
    <location>
        <begin position="139"/>
        <end position="174"/>
    </location>
</feature>
<proteinExistence type="predicted"/>
<dbReference type="InterPro" id="IPR011017">
    <property type="entry name" value="TRASH_dom"/>
</dbReference>
<feature type="coiled-coil region" evidence="5">
    <location>
        <begin position="381"/>
        <end position="471"/>
    </location>
</feature>
<dbReference type="PANTHER" id="PTHR45736:SF6">
    <property type="entry name" value="ZINC FINGER MYM-TYPE PROTEIN 2"/>
    <property type="match status" value="1"/>
</dbReference>
<keyword evidence="4" id="KW-0862">Zinc</keyword>
<keyword evidence="9" id="KW-1185">Reference proteome</keyword>
<evidence type="ECO:0000256" key="2">
    <source>
        <dbReference type="ARBA" id="ARBA00022737"/>
    </source>
</evidence>
<dbReference type="SMART" id="SM00746">
    <property type="entry name" value="TRASH"/>
    <property type="match status" value="3"/>
</dbReference>
<dbReference type="InterPro" id="IPR051284">
    <property type="entry name" value="ZnF_MYMT-QRICH1"/>
</dbReference>
<feature type="compositionally biased region" description="Polar residues" evidence="6">
    <location>
        <begin position="192"/>
        <end position="209"/>
    </location>
</feature>
<evidence type="ECO:0000256" key="1">
    <source>
        <dbReference type="ARBA" id="ARBA00022723"/>
    </source>
</evidence>
<evidence type="ECO:0000259" key="7">
    <source>
        <dbReference type="SMART" id="SM00746"/>
    </source>
</evidence>
<dbReference type="PANTHER" id="PTHR45736">
    <property type="entry name" value="ZINC FINGER MYM-TYPE PROTEIN"/>
    <property type="match status" value="1"/>
</dbReference>
<dbReference type="Proteomes" id="UP001176940">
    <property type="component" value="Unassembled WGS sequence"/>
</dbReference>
<keyword evidence="3" id="KW-0863">Zinc-finger</keyword>
<dbReference type="EMBL" id="CAUEEQ010014242">
    <property type="protein sequence ID" value="CAJ0938327.1"/>
    <property type="molecule type" value="Genomic_DNA"/>
</dbReference>
<dbReference type="InterPro" id="IPR010507">
    <property type="entry name" value="Znf_MYM"/>
</dbReference>
<dbReference type="Pfam" id="PF06467">
    <property type="entry name" value="zf-FCS"/>
    <property type="match status" value="2"/>
</dbReference>